<evidence type="ECO:0000256" key="1">
    <source>
        <dbReference type="SAM" id="MobiDB-lite"/>
    </source>
</evidence>
<dbReference type="WBParaSite" id="SPAL_0000103000.1">
    <property type="protein sequence ID" value="SPAL_0000103000.1"/>
    <property type="gene ID" value="SPAL_0000103000"/>
</dbReference>
<evidence type="ECO:0000313" key="3">
    <source>
        <dbReference type="WBParaSite" id="SPAL_0000103000.1"/>
    </source>
</evidence>
<evidence type="ECO:0000313" key="2">
    <source>
        <dbReference type="Proteomes" id="UP000046392"/>
    </source>
</evidence>
<protein>
    <submittedName>
        <fullName evidence="3">Uncharacterized protein</fullName>
    </submittedName>
</protein>
<proteinExistence type="predicted"/>
<keyword evidence="2" id="KW-1185">Reference proteome</keyword>
<name>A0A0N5B4M9_STREA</name>
<reference evidence="3" key="1">
    <citation type="submission" date="2017-02" db="UniProtKB">
        <authorList>
            <consortium name="WormBaseParasite"/>
        </authorList>
    </citation>
    <scope>IDENTIFICATION</scope>
</reference>
<accession>A0A0N5B4M9</accession>
<dbReference type="AlphaFoldDB" id="A0A0N5B4M9"/>
<feature type="region of interest" description="Disordered" evidence="1">
    <location>
        <begin position="51"/>
        <end position="92"/>
    </location>
</feature>
<dbReference type="Proteomes" id="UP000046392">
    <property type="component" value="Unplaced"/>
</dbReference>
<sequence>MECNKNSLHVGKIPLSEASGIIDKILDQLLNHDVILSDYKINFSINIGKYGDPKKQYSPMENCSNEKKQISTKKSVNRNSKRDSLNNSKRSLLKSEEIRNRCLICTKGNTVDKREKTSSCIHNSTCSPTEIINDCGY</sequence>
<organism evidence="2 3">
    <name type="scientific">Strongyloides papillosus</name>
    <name type="common">Intestinal threadworm</name>
    <dbReference type="NCBI Taxonomy" id="174720"/>
    <lineage>
        <taxon>Eukaryota</taxon>
        <taxon>Metazoa</taxon>
        <taxon>Ecdysozoa</taxon>
        <taxon>Nematoda</taxon>
        <taxon>Chromadorea</taxon>
        <taxon>Rhabditida</taxon>
        <taxon>Tylenchina</taxon>
        <taxon>Panagrolaimomorpha</taxon>
        <taxon>Strongyloidoidea</taxon>
        <taxon>Strongyloididae</taxon>
        <taxon>Strongyloides</taxon>
    </lineage>
</organism>